<dbReference type="Pfam" id="PF25386">
    <property type="entry name" value="Chromo_SEND1"/>
    <property type="match status" value="1"/>
</dbReference>
<dbReference type="Gene3D" id="3.40.50.1010">
    <property type="entry name" value="5'-nuclease"/>
    <property type="match status" value="1"/>
</dbReference>
<dbReference type="InterPro" id="IPR029060">
    <property type="entry name" value="PIN-like_dom_sf"/>
</dbReference>
<keyword evidence="7" id="KW-0460">Magnesium</keyword>
<keyword evidence="3" id="KW-0479">Metal-binding</keyword>
<evidence type="ECO:0000256" key="6">
    <source>
        <dbReference type="ARBA" id="ARBA00022801"/>
    </source>
</evidence>
<dbReference type="Pfam" id="PF00752">
    <property type="entry name" value="XPG_N"/>
    <property type="match status" value="1"/>
</dbReference>
<feature type="domain" description="XPG-I" evidence="11">
    <location>
        <begin position="131"/>
        <end position="201"/>
    </location>
</feature>
<comment type="similarity">
    <text evidence="9">Belongs to the XPG/RAD2 endonuclease family. GEN subfamily.</text>
</comment>
<keyword evidence="8" id="KW-0234">DNA repair</keyword>
<dbReference type="InterPro" id="IPR006086">
    <property type="entry name" value="XPG-I_dom"/>
</dbReference>
<dbReference type="Gene3D" id="1.10.150.20">
    <property type="entry name" value="5' to 3' exonuclease, C-terminal subdomain"/>
    <property type="match status" value="1"/>
</dbReference>
<evidence type="ECO:0000256" key="3">
    <source>
        <dbReference type="ARBA" id="ARBA00022723"/>
    </source>
</evidence>
<dbReference type="PANTHER" id="PTHR11081:SF54">
    <property type="entry name" value="SINGLE-STRAND DNA ENDONUCLEASE 1"/>
    <property type="match status" value="1"/>
</dbReference>
<dbReference type="SUPFAM" id="SSF54160">
    <property type="entry name" value="Chromo domain-like"/>
    <property type="match status" value="1"/>
</dbReference>
<gene>
    <name evidence="13" type="ORF">LWI29_004321</name>
</gene>
<dbReference type="InterPro" id="IPR057340">
    <property type="entry name" value="Chromo_SEND1"/>
</dbReference>
<reference evidence="13" key="1">
    <citation type="journal article" date="2022" name="Plant J.">
        <title>Strategies of tolerance reflected in two North American maple genomes.</title>
        <authorList>
            <person name="McEvoy S.L."/>
            <person name="Sezen U.U."/>
            <person name="Trouern-Trend A."/>
            <person name="McMahon S.M."/>
            <person name="Schaberg P.G."/>
            <person name="Yang J."/>
            <person name="Wegrzyn J.L."/>
            <person name="Swenson N.G."/>
        </authorList>
    </citation>
    <scope>NUCLEOTIDE SEQUENCE</scope>
    <source>
        <tissue evidence="13">Leaf</tissue>
    </source>
</reference>
<evidence type="ECO:0000256" key="10">
    <source>
        <dbReference type="SAM" id="MobiDB-lite"/>
    </source>
</evidence>
<dbReference type="GO" id="GO:0006281">
    <property type="term" value="P:DNA repair"/>
    <property type="evidence" value="ECO:0007669"/>
    <property type="project" value="UniProtKB-KW"/>
</dbReference>
<keyword evidence="6" id="KW-0378">Hydrolase</keyword>
<evidence type="ECO:0000313" key="14">
    <source>
        <dbReference type="Proteomes" id="UP001168877"/>
    </source>
</evidence>
<evidence type="ECO:0000256" key="7">
    <source>
        <dbReference type="ARBA" id="ARBA00022842"/>
    </source>
</evidence>
<keyword evidence="14" id="KW-1185">Reference proteome</keyword>
<evidence type="ECO:0000313" key="13">
    <source>
        <dbReference type="EMBL" id="KAK0595184.1"/>
    </source>
</evidence>
<dbReference type="SUPFAM" id="SSF88723">
    <property type="entry name" value="PIN domain-like"/>
    <property type="match status" value="1"/>
</dbReference>
<dbReference type="FunFam" id="1.10.150.20:FF:000030">
    <property type="entry name" value="Flap endonuclease GEN-like 1"/>
    <property type="match status" value="1"/>
</dbReference>
<evidence type="ECO:0000259" key="11">
    <source>
        <dbReference type="SMART" id="SM00484"/>
    </source>
</evidence>
<dbReference type="GO" id="GO:0046872">
    <property type="term" value="F:metal ion binding"/>
    <property type="evidence" value="ECO:0007669"/>
    <property type="project" value="UniProtKB-KW"/>
</dbReference>
<dbReference type="InterPro" id="IPR006085">
    <property type="entry name" value="XPG_DNA_repair_N"/>
</dbReference>
<dbReference type="CDD" id="cd09900">
    <property type="entry name" value="H3TH_XPG-like"/>
    <property type="match status" value="1"/>
</dbReference>
<comment type="cofactor">
    <cofactor evidence="1">
        <name>Mg(2+)</name>
        <dbReference type="ChEBI" id="CHEBI:18420"/>
    </cofactor>
</comment>
<reference evidence="13" key="2">
    <citation type="submission" date="2023-06" db="EMBL/GenBank/DDBJ databases">
        <authorList>
            <person name="Swenson N.G."/>
            <person name="Wegrzyn J.L."/>
            <person name="Mcevoy S.L."/>
        </authorList>
    </citation>
    <scope>NUCLEOTIDE SEQUENCE</scope>
    <source>
        <strain evidence="13">NS2018</strain>
        <tissue evidence="13">Leaf</tissue>
    </source>
</reference>
<dbReference type="GO" id="GO:0009650">
    <property type="term" value="P:UV protection"/>
    <property type="evidence" value="ECO:0007669"/>
    <property type="project" value="UniProtKB-ARBA"/>
</dbReference>
<protein>
    <recommendedName>
        <fullName evidence="15">Flap endonuclease GEN-like 2</fullName>
    </recommendedName>
</protein>
<evidence type="ECO:0000256" key="2">
    <source>
        <dbReference type="ARBA" id="ARBA00022722"/>
    </source>
</evidence>
<feature type="domain" description="XPG N-terminal" evidence="12">
    <location>
        <begin position="1"/>
        <end position="98"/>
    </location>
</feature>
<evidence type="ECO:0000256" key="1">
    <source>
        <dbReference type="ARBA" id="ARBA00001946"/>
    </source>
</evidence>
<evidence type="ECO:0000256" key="8">
    <source>
        <dbReference type="ARBA" id="ARBA00023204"/>
    </source>
</evidence>
<sequence length="665" mass="74310">MGVKNLWDILESCKKTLPLHCLQNKRVCIDLSCWIVQLQNVNKSHRPAQIERLYLRGLFHRLRALIALNCSLIFVTDGSIPAIKLATYRRRLNPGSEVTQDEANSAKVPPLRRNMGSEFSCMVKDAKALGLALGVPCLDGMEEGEAQCALLNSESLCDGCFSSDSDIFLFGARTVYRDICLGEGGHVVCYEMADIERKLGFGRNSLITLGLILGSDYSQGVHGLGPESACQIVKSIGDSVVLQKITAEGMSLLKTKRQLRRCDNKENSLNQEMNIHGIVQCSQRENQFVQVIDAYLKPKCHSADSEVVHRVLSQHPFQRAKLHQMCAQFFEWSPEKTDEYILPKIAERDLRRFANLRSTSSALGITLPIQKIPVKCPIKEIIKRRKFQGKECFEVLWEELNGLETSMVPGDLIESACPEKIVEFDEKRPQARPKKSKPKPSAAEIDPKLQALLLDIESEGSALHNATFSSRAVMLNSRTRATEDDFTSRYSLRDLESESNADAYATRRPTDARSDIPTDVRSDIVDLLSPSPVRSCTTRRPTDVRSVIINLSSPSPVPSRHVSRFQHLMAMQPDPLLDTESERNADGNVAIPCHPTGATIAQSEIIDLSSPSPLCNRNVSRNVEMNDQHSNVLNLSDSETERSPEHEKKARDLRLFLASIRDDIP</sequence>
<accession>A0AA39STR3</accession>
<dbReference type="SMART" id="SM00484">
    <property type="entry name" value="XPGI"/>
    <property type="match status" value="1"/>
</dbReference>
<name>A0AA39STR3_ACESA</name>
<dbReference type="InterPro" id="IPR016197">
    <property type="entry name" value="Chromo-like_dom_sf"/>
</dbReference>
<dbReference type="InterPro" id="IPR036279">
    <property type="entry name" value="5-3_exonuclease_C_sf"/>
</dbReference>
<dbReference type="SMART" id="SM00485">
    <property type="entry name" value="XPGN"/>
    <property type="match status" value="1"/>
</dbReference>
<dbReference type="Pfam" id="PF00867">
    <property type="entry name" value="XPG_I"/>
    <property type="match status" value="1"/>
</dbReference>
<keyword evidence="4" id="KW-0255">Endonuclease</keyword>
<dbReference type="SUPFAM" id="SSF47807">
    <property type="entry name" value="5' to 3' exonuclease, C-terminal subdomain"/>
    <property type="match status" value="1"/>
</dbReference>
<evidence type="ECO:0008006" key="15">
    <source>
        <dbReference type="Google" id="ProtNLM"/>
    </source>
</evidence>
<organism evidence="13 14">
    <name type="scientific">Acer saccharum</name>
    <name type="common">Sugar maple</name>
    <dbReference type="NCBI Taxonomy" id="4024"/>
    <lineage>
        <taxon>Eukaryota</taxon>
        <taxon>Viridiplantae</taxon>
        <taxon>Streptophyta</taxon>
        <taxon>Embryophyta</taxon>
        <taxon>Tracheophyta</taxon>
        <taxon>Spermatophyta</taxon>
        <taxon>Magnoliopsida</taxon>
        <taxon>eudicotyledons</taxon>
        <taxon>Gunneridae</taxon>
        <taxon>Pentapetalae</taxon>
        <taxon>rosids</taxon>
        <taxon>malvids</taxon>
        <taxon>Sapindales</taxon>
        <taxon>Sapindaceae</taxon>
        <taxon>Hippocastanoideae</taxon>
        <taxon>Acereae</taxon>
        <taxon>Acer</taxon>
    </lineage>
</organism>
<dbReference type="GO" id="GO:0017108">
    <property type="term" value="F:5'-flap endonuclease activity"/>
    <property type="evidence" value="ECO:0007669"/>
    <property type="project" value="TreeGrafter"/>
</dbReference>
<dbReference type="PANTHER" id="PTHR11081">
    <property type="entry name" value="FLAP ENDONUCLEASE FAMILY MEMBER"/>
    <property type="match status" value="1"/>
</dbReference>
<dbReference type="EMBL" id="JAUESC010000004">
    <property type="protein sequence ID" value="KAK0595184.1"/>
    <property type="molecule type" value="Genomic_DNA"/>
</dbReference>
<dbReference type="Proteomes" id="UP001168877">
    <property type="component" value="Unassembled WGS sequence"/>
</dbReference>
<proteinExistence type="inferred from homology"/>
<comment type="caution">
    <text evidence="13">The sequence shown here is derived from an EMBL/GenBank/DDBJ whole genome shotgun (WGS) entry which is preliminary data.</text>
</comment>
<dbReference type="CDD" id="cd09869">
    <property type="entry name" value="PIN_GEN1"/>
    <property type="match status" value="1"/>
</dbReference>
<evidence type="ECO:0000259" key="12">
    <source>
        <dbReference type="SMART" id="SM00485"/>
    </source>
</evidence>
<feature type="region of interest" description="Disordered" evidence="10">
    <location>
        <begin position="424"/>
        <end position="443"/>
    </location>
</feature>
<keyword evidence="2" id="KW-0540">Nuclease</keyword>
<feature type="compositionally biased region" description="Basic and acidic residues" evidence="10">
    <location>
        <begin position="639"/>
        <end position="650"/>
    </location>
</feature>
<dbReference type="InterPro" id="IPR006084">
    <property type="entry name" value="XPG/Rad2"/>
</dbReference>
<evidence type="ECO:0000256" key="9">
    <source>
        <dbReference type="ARBA" id="ARBA00038112"/>
    </source>
</evidence>
<feature type="region of interest" description="Disordered" evidence="10">
    <location>
        <begin position="623"/>
        <end position="650"/>
    </location>
</feature>
<dbReference type="AlphaFoldDB" id="A0AA39STR3"/>
<evidence type="ECO:0000256" key="4">
    <source>
        <dbReference type="ARBA" id="ARBA00022759"/>
    </source>
</evidence>
<keyword evidence="5" id="KW-0227">DNA damage</keyword>
<dbReference type="PRINTS" id="PR00853">
    <property type="entry name" value="XPGRADSUPER"/>
</dbReference>
<feature type="compositionally biased region" description="Polar residues" evidence="10">
    <location>
        <begin position="623"/>
        <end position="637"/>
    </location>
</feature>
<evidence type="ECO:0000256" key="5">
    <source>
        <dbReference type="ARBA" id="ARBA00022763"/>
    </source>
</evidence>